<keyword evidence="2" id="KW-1133">Transmembrane helix</keyword>
<keyword evidence="2" id="KW-0472">Membrane</keyword>
<feature type="region of interest" description="Disordered" evidence="1">
    <location>
        <begin position="189"/>
        <end position="283"/>
    </location>
</feature>
<gene>
    <name evidence="5" type="primary">LOC106819858</name>
</gene>
<organism evidence="4 5">
    <name type="scientific">Priapulus caudatus</name>
    <name type="common">Priapulid worm</name>
    <dbReference type="NCBI Taxonomy" id="37621"/>
    <lineage>
        <taxon>Eukaryota</taxon>
        <taxon>Metazoa</taxon>
        <taxon>Ecdysozoa</taxon>
        <taxon>Scalidophora</taxon>
        <taxon>Priapulida</taxon>
        <taxon>Priapulimorpha</taxon>
        <taxon>Priapulimorphida</taxon>
        <taxon>Priapulidae</taxon>
        <taxon>Priapulus</taxon>
    </lineage>
</organism>
<dbReference type="RefSeq" id="XP_014679920.1">
    <property type="nucleotide sequence ID" value="XM_014824434.1"/>
</dbReference>
<name>A0ABM1F649_PRICU</name>
<evidence type="ECO:0000256" key="3">
    <source>
        <dbReference type="SAM" id="SignalP"/>
    </source>
</evidence>
<keyword evidence="2" id="KW-0812">Transmembrane</keyword>
<proteinExistence type="predicted"/>
<feature type="chain" id="PRO_5046726001" evidence="3">
    <location>
        <begin position="18"/>
        <end position="371"/>
    </location>
</feature>
<evidence type="ECO:0000313" key="4">
    <source>
        <dbReference type="Proteomes" id="UP000695022"/>
    </source>
</evidence>
<keyword evidence="3" id="KW-0732">Signal</keyword>
<accession>A0ABM1F649</accession>
<feature type="signal peptide" evidence="3">
    <location>
        <begin position="1"/>
        <end position="17"/>
    </location>
</feature>
<sequence length="371" mass="39540">MSVEFGILFLFLAVTTAEGPAGSSLATVDECTSWHDLATQLSVQDDADDTLCVENQSCNGLFCSGERSGQNFSSGIVLYHCSDPVKVLLYGTAKGANVDNFAHNFTDGETAQIPGAKIEIVSIKATIALTLRLQETPGVIYISVIVQANYQLFGNPMSHEGTILDDVRIAIGECPTEVEEGMLPAVYVDSGISPQSDIPPNEEGAGNDVSEEQETPNNSENGSNDDEDSQDNSSNGDDNHGNSDSSDDDSSDNDNVHDDESDEEGNAVDKRKEQRDQAVNGDINLSAGNASRYLDNNSLVEVEKDQSVATSLGSEKDNMPVLVGACVGTAVLLGALAAVLTVVRRRWQAMSTYRRTSELSSGGDEYYQDSG</sequence>
<dbReference type="Proteomes" id="UP000695022">
    <property type="component" value="Unplaced"/>
</dbReference>
<evidence type="ECO:0000256" key="2">
    <source>
        <dbReference type="SAM" id="Phobius"/>
    </source>
</evidence>
<evidence type="ECO:0000256" key="1">
    <source>
        <dbReference type="SAM" id="MobiDB-lite"/>
    </source>
</evidence>
<evidence type="ECO:0000313" key="5">
    <source>
        <dbReference type="RefSeq" id="XP_014679920.1"/>
    </source>
</evidence>
<reference evidence="5" key="1">
    <citation type="submission" date="2025-08" db="UniProtKB">
        <authorList>
            <consortium name="RefSeq"/>
        </authorList>
    </citation>
    <scope>IDENTIFICATION</scope>
</reference>
<feature type="compositionally biased region" description="Acidic residues" evidence="1">
    <location>
        <begin position="245"/>
        <end position="266"/>
    </location>
</feature>
<protein>
    <submittedName>
        <fullName evidence="5">Uncharacterized protein LOC106819858</fullName>
    </submittedName>
</protein>
<dbReference type="GeneID" id="106819858"/>
<feature type="transmembrane region" description="Helical" evidence="2">
    <location>
        <begin position="321"/>
        <end position="343"/>
    </location>
</feature>
<keyword evidence="4" id="KW-1185">Reference proteome</keyword>
<feature type="compositionally biased region" description="Basic and acidic residues" evidence="1">
    <location>
        <begin position="267"/>
        <end position="276"/>
    </location>
</feature>